<reference evidence="2" key="2">
    <citation type="submission" date="2020-09" db="EMBL/GenBank/DDBJ databases">
        <authorList>
            <person name="Sun Q."/>
            <person name="Zhou Y."/>
        </authorList>
    </citation>
    <scope>NUCLEOTIDE SEQUENCE</scope>
    <source>
        <strain evidence="2">CGMCC 4.7110</strain>
    </source>
</reference>
<evidence type="ECO:0000259" key="1">
    <source>
        <dbReference type="PROSITE" id="PS51462"/>
    </source>
</evidence>
<proteinExistence type="predicted"/>
<dbReference type="EMBL" id="BMML01000033">
    <property type="protein sequence ID" value="GGN40989.1"/>
    <property type="molecule type" value="Genomic_DNA"/>
</dbReference>
<dbReference type="InterPro" id="IPR015797">
    <property type="entry name" value="NUDIX_hydrolase-like_dom_sf"/>
</dbReference>
<sequence length="172" mass="18265">MSYRNFALRRVPGATALPSLFVDVLQPTADGALLVARMSTATAHPGRWHLPGGSVEHPDAGQPLDAAALRHNAARELLEELGVDTAPDDLTLWAVTRGDHGNIGIHFAAPPQPATVLHERFAAVVSAATAVGQAPELEQITFVHSPADLKALDGPHADYLEPLVGRYARILL</sequence>
<evidence type="ECO:0000313" key="2">
    <source>
        <dbReference type="EMBL" id="GGN40989.1"/>
    </source>
</evidence>
<comment type="caution">
    <text evidence="2">The sequence shown here is derived from an EMBL/GenBank/DDBJ whole genome shotgun (WGS) entry which is preliminary data.</text>
</comment>
<evidence type="ECO:0000313" key="3">
    <source>
        <dbReference type="Proteomes" id="UP000653411"/>
    </source>
</evidence>
<dbReference type="Proteomes" id="UP000653411">
    <property type="component" value="Unassembled WGS sequence"/>
</dbReference>
<organism evidence="2 3">
    <name type="scientific">Streptomyces fuscichromogenes</name>
    <dbReference type="NCBI Taxonomy" id="1324013"/>
    <lineage>
        <taxon>Bacteria</taxon>
        <taxon>Bacillati</taxon>
        <taxon>Actinomycetota</taxon>
        <taxon>Actinomycetes</taxon>
        <taxon>Kitasatosporales</taxon>
        <taxon>Streptomycetaceae</taxon>
        <taxon>Streptomyces</taxon>
    </lineage>
</organism>
<reference evidence="2" key="1">
    <citation type="journal article" date="2014" name="Int. J. Syst. Evol. Microbiol.">
        <title>Complete genome sequence of Corynebacterium casei LMG S-19264T (=DSM 44701T), isolated from a smear-ripened cheese.</title>
        <authorList>
            <consortium name="US DOE Joint Genome Institute (JGI-PGF)"/>
            <person name="Walter F."/>
            <person name="Albersmeier A."/>
            <person name="Kalinowski J."/>
            <person name="Ruckert C."/>
        </authorList>
    </citation>
    <scope>NUCLEOTIDE SEQUENCE</scope>
    <source>
        <strain evidence="2">CGMCC 4.7110</strain>
    </source>
</reference>
<dbReference type="InterPro" id="IPR000086">
    <property type="entry name" value="NUDIX_hydrolase_dom"/>
</dbReference>
<feature type="domain" description="Nudix hydrolase" evidence="1">
    <location>
        <begin position="15"/>
        <end position="167"/>
    </location>
</feature>
<accession>A0A918CWV4</accession>
<dbReference type="PROSITE" id="PS51462">
    <property type="entry name" value="NUDIX"/>
    <property type="match status" value="1"/>
</dbReference>
<gene>
    <name evidence="2" type="ORF">GCM10011578_088800</name>
</gene>
<dbReference type="SUPFAM" id="SSF55811">
    <property type="entry name" value="Nudix"/>
    <property type="match status" value="1"/>
</dbReference>
<name>A0A918CWV4_9ACTN</name>
<dbReference type="Pfam" id="PF00293">
    <property type="entry name" value="NUDIX"/>
    <property type="match status" value="1"/>
</dbReference>
<keyword evidence="3" id="KW-1185">Reference proteome</keyword>
<dbReference type="AlphaFoldDB" id="A0A918CWV4"/>
<protein>
    <recommendedName>
        <fullName evidence="1">Nudix hydrolase domain-containing protein</fullName>
    </recommendedName>
</protein>
<dbReference type="CDD" id="cd02883">
    <property type="entry name" value="NUDIX_Hydrolase"/>
    <property type="match status" value="1"/>
</dbReference>
<dbReference type="Gene3D" id="3.90.79.10">
    <property type="entry name" value="Nucleoside Triphosphate Pyrophosphohydrolase"/>
    <property type="match status" value="1"/>
</dbReference>